<feature type="transmembrane region" description="Helical" evidence="1">
    <location>
        <begin position="108"/>
        <end position="127"/>
    </location>
</feature>
<accession>A0ABQ1GAC4</accession>
<feature type="domain" description="DUF418" evidence="2">
    <location>
        <begin position="271"/>
        <end position="428"/>
    </location>
</feature>
<keyword evidence="1" id="KW-1133">Transmembrane helix</keyword>
<gene>
    <name evidence="3" type="ORF">GCM10011395_07500</name>
</gene>
<feature type="transmembrane region" description="Helical" evidence="1">
    <location>
        <begin position="154"/>
        <end position="174"/>
    </location>
</feature>
<dbReference type="RefSeq" id="WP_188445521.1">
    <property type="nucleotide sequence ID" value="NZ_BMDW01000003.1"/>
</dbReference>
<organism evidence="3 4">
    <name type="scientific">Sphingomonas psychrolutea</name>
    <dbReference type="NCBI Taxonomy" id="1259676"/>
    <lineage>
        <taxon>Bacteria</taxon>
        <taxon>Pseudomonadati</taxon>
        <taxon>Pseudomonadota</taxon>
        <taxon>Alphaproteobacteria</taxon>
        <taxon>Sphingomonadales</taxon>
        <taxon>Sphingomonadaceae</taxon>
        <taxon>Sphingomonas</taxon>
    </lineage>
</organism>
<dbReference type="Proteomes" id="UP000618591">
    <property type="component" value="Unassembled WGS sequence"/>
</dbReference>
<proteinExistence type="predicted"/>
<reference evidence="4" key="1">
    <citation type="journal article" date="2019" name="Int. J. Syst. Evol. Microbiol.">
        <title>The Global Catalogue of Microorganisms (GCM) 10K type strain sequencing project: providing services to taxonomists for standard genome sequencing and annotation.</title>
        <authorList>
            <consortium name="The Broad Institute Genomics Platform"/>
            <consortium name="The Broad Institute Genome Sequencing Center for Infectious Disease"/>
            <person name="Wu L."/>
            <person name="Ma J."/>
        </authorList>
    </citation>
    <scope>NUCLEOTIDE SEQUENCE [LARGE SCALE GENOMIC DNA]</scope>
    <source>
        <strain evidence="4">CGMCC 1.10106</strain>
    </source>
</reference>
<sequence length="451" mass="50371">MSDTIVTTAAEPDGAPRIASLDVLRGIAILGILFMNIDGMGASGLAGARWPLWIGDWTKLDQIVWFTRQVFPDGTARCLLELLFGAGMVILTGRATDRAGGWRAMRAYYWRNIVLFGFGMVHVFGLLWYGDILHMYALCALVVFPLRNLPAKWLIALGLVFATASAVVSMPRIYNIDVENERLADVAEHRAAGQPLSRTERKAVRSNHGWHRSIRQDRFAVAREDRNRTTNFARWQMQEIRTYTDRIPTDWSRVLWWFGEATCTMLIGAGLFKLGILQGQRKRSVYVWMLVMGYLVGGAIRGIGAWQTIQFDDSVSFTWSLREFGRLAMTLGHVGLLSLLLSTVRGSALLKPFAAAGRTALTIYICQTLICLWLLYPPLALGLYVTQGWAALMATAVVIDAVLLIAANIWVRHFTIAPVEWLWRSIAALRPLPFGRVHAPPPRHAPDLAPA</sequence>
<dbReference type="PANTHER" id="PTHR30590">
    <property type="entry name" value="INNER MEMBRANE PROTEIN"/>
    <property type="match status" value="1"/>
</dbReference>
<evidence type="ECO:0000313" key="4">
    <source>
        <dbReference type="Proteomes" id="UP000618591"/>
    </source>
</evidence>
<evidence type="ECO:0000259" key="2">
    <source>
        <dbReference type="Pfam" id="PF04235"/>
    </source>
</evidence>
<evidence type="ECO:0000256" key="1">
    <source>
        <dbReference type="SAM" id="Phobius"/>
    </source>
</evidence>
<feature type="transmembrane region" description="Helical" evidence="1">
    <location>
        <begin position="356"/>
        <end position="376"/>
    </location>
</feature>
<dbReference type="Pfam" id="PF04235">
    <property type="entry name" value="DUF418"/>
    <property type="match status" value="1"/>
</dbReference>
<keyword evidence="1" id="KW-0812">Transmembrane</keyword>
<dbReference type="EMBL" id="BMDW01000003">
    <property type="protein sequence ID" value="GGA39711.1"/>
    <property type="molecule type" value="Genomic_DNA"/>
</dbReference>
<protein>
    <recommendedName>
        <fullName evidence="2">DUF418 domain-containing protein</fullName>
    </recommendedName>
</protein>
<feature type="transmembrane region" description="Helical" evidence="1">
    <location>
        <begin position="388"/>
        <end position="411"/>
    </location>
</feature>
<name>A0ABQ1GAC4_9SPHN</name>
<dbReference type="PANTHER" id="PTHR30590:SF2">
    <property type="entry name" value="INNER MEMBRANE PROTEIN"/>
    <property type="match status" value="1"/>
</dbReference>
<feature type="transmembrane region" description="Helical" evidence="1">
    <location>
        <begin position="324"/>
        <end position="344"/>
    </location>
</feature>
<comment type="caution">
    <text evidence="3">The sequence shown here is derived from an EMBL/GenBank/DDBJ whole genome shotgun (WGS) entry which is preliminary data.</text>
</comment>
<dbReference type="InterPro" id="IPR007349">
    <property type="entry name" value="DUF418"/>
</dbReference>
<evidence type="ECO:0000313" key="3">
    <source>
        <dbReference type="EMBL" id="GGA39711.1"/>
    </source>
</evidence>
<dbReference type="InterPro" id="IPR052529">
    <property type="entry name" value="Bact_Transport_Assoc"/>
</dbReference>
<feature type="transmembrane region" description="Helical" evidence="1">
    <location>
        <begin position="284"/>
        <end position="304"/>
    </location>
</feature>
<keyword evidence="4" id="KW-1185">Reference proteome</keyword>
<keyword evidence="1" id="KW-0472">Membrane</keyword>